<dbReference type="InterPro" id="IPR013083">
    <property type="entry name" value="Znf_RING/FYVE/PHD"/>
</dbReference>
<dbReference type="GO" id="GO:0008270">
    <property type="term" value="F:zinc ion binding"/>
    <property type="evidence" value="ECO:0007669"/>
    <property type="project" value="UniProtKB-KW"/>
</dbReference>
<accession>A0A2R6W2R6</accession>
<feature type="domain" description="Zinc finger PHD-type" evidence="6">
    <location>
        <begin position="140"/>
        <end position="203"/>
    </location>
</feature>
<evidence type="ECO:0000256" key="3">
    <source>
        <dbReference type="ARBA" id="ARBA00022771"/>
    </source>
</evidence>
<dbReference type="InterPro" id="IPR011011">
    <property type="entry name" value="Znf_FYVE_PHD"/>
</dbReference>
<dbReference type="InterPro" id="IPR001965">
    <property type="entry name" value="Znf_PHD"/>
</dbReference>
<sequence>MDCYEEPMEMVSFVQTMRKSPRPKMKASKNSRPSVADNMSSNDVPLPSDTQTLSSCETEVKQQPKQESIEEPRDDPTICVFCDDGGDNILSCEGICQRHFHAQKVDDEMECQTLGFSSEMMKNLDSVSFICENCKHQKHQCFICGELGSSSDENREVYMCHVQSCKKFYHLHCMLRIRGIAHGTHYVKQIMTGTMKLFCPRHRCDTCKIEDVFAGKLVQCRRCPRAWHADCLKDFKKSGELESTQIWKHDRFKYIYCRNHDILQELKTPKRDHVKFPDPE</sequence>
<keyword evidence="4" id="KW-0862">Zinc</keyword>
<organism evidence="7 8">
    <name type="scientific">Marchantia polymorpha</name>
    <name type="common">Common liverwort</name>
    <name type="synonym">Marchantia aquatica</name>
    <dbReference type="NCBI Taxonomy" id="3197"/>
    <lineage>
        <taxon>Eukaryota</taxon>
        <taxon>Viridiplantae</taxon>
        <taxon>Streptophyta</taxon>
        <taxon>Embryophyta</taxon>
        <taxon>Marchantiophyta</taxon>
        <taxon>Marchantiopsida</taxon>
        <taxon>Marchantiidae</taxon>
        <taxon>Marchantiales</taxon>
        <taxon>Marchantiaceae</taxon>
        <taxon>Marchantia</taxon>
    </lineage>
</organism>
<keyword evidence="3" id="KW-0863">Zinc-finger</keyword>
<feature type="domain" description="Zinc finger PHD-type" evidence="6">
    <location>
        <begin position="78"/>
        <end position="135"/>
    </location>
</feature>
<dbReference type="Proteomes" id="UP000244005">
    <property type="component" value="Unassembled WGS sequence"/>
</dbReference>
<dbReference type="SMART" id="SM00249">
    <property type="entry name" value="PHD"/>
    <property type="match status" value="3"/>
</dbReference>
<gene>
    <name evidence="7" type="ORF">MARPO_0172s0021</name>
</gene>
<feature type="region of interest" description="Disordered" evidence="5">
    <location>
        <begin position="15"/>
        <end position="72"/>
    </location>
</feature>
<proteinExistence type="predicted"/>
<feature type="compositionally biased region" description="Polar residues" evidence="5">
    <location>
        <begin position="30"/>
        <end position="57"/>
    </location>
</feature>
<dbReference type="Gramene" id="Mp4g03050.1">
    <property type="protein sequence ID" value="Mp4g03050.1.cds"/>
    <property type="gene ID" value="Mp4g03050"/>
</dbReference>
<evidence type="ECO:0000313" key="7">
    <source>
        <dbReference type="EMBL" id="PTQ28154.1"/>
    </source>
</evidence>
<dbReference type="Pfam" id="PF23004">
    <property type="entry name" value="PHDvar_NSD"/>
    <property type="match status" value="1"/>
</dbReference>
<dbReference type="PANTHER" id="PTHR46235">
    <property type="entry name" value="PHD FINGER-CONTAINING PROTEIN DDB_G0268158"/>
    <property type="match status" value="1"/>
</dbReference>
<dbReference type="PANTHER" id="PTHR46235:SF5">
    <property type="entry name" value="OS08G0337100 PROTEIN"/>
    <property type="match status" value="1"/>
</dbReference>
<evidence type="ECO:0000256" key="5">
    <source>
        <dbReference type="SAM" id="MobiDB-lite"/>
    </source>
</evidence>
<feature type="compositionally biased region" description="Basic residues" evidence="5">
    <location>
        <begin position="19"/>
        <end position="29"/>
    </location>
</feature>
<feature type="domain" description="Zinc finger PHD-type" evidence="6">
    <location>
        <begin position="204"/>
        <end position="261"/>
    </location>
</feature>
<dbReference type="Gene3D" id="3.30.40.10">
    <property type="entry name" value="Zinc/RING finger domain, C3HC4 (zinc finger)"/>
    <property type="match status" value="2"/>
</dbReference>
<keyword evidence="8" id="KW-1185">Reference proteome</keyword>
<feature type="compositionally biased region" description="Basic and acidic residues" evidence="5">
    <location>
        <begin position="58"/>
        <end position="72"/>
    </location>
</feature>
<protein>
    <recommendedName>
        <fullName evidence="6">Zinc finger PHD-type domain-containing protein</fullName>
    </recommendedName>
</protein>
<dbReference type="InterPro" id="IPR055198">
    <property type="entry name" value="NSD_PHD"/>
</dbReference>
<dbReference type="InterPro" id="IPR055197">
    <property type="entry name" value="PHDvar_NSD"/>
</dbReference>
<keyword evidence="2" id="KW-0677">Repeat</keyword>
<evidence type="ECO:0000256" key="4">
    <source>
        <dbReference type="ARBA" id="ARBA00022833"/>
    </source>
</evidence>
<dbReference type="SUPFAM" id="SSF57903">
    <property type="entry name" value="FYVE/PHD zinc finger"/>
    <property type="match status" value="1"/>
</dbReference>
<reference evidence="8" key="1">
    <citation type="journal article" date="2017" name="Cell">
        <title>Insights into land plant evolution garnered from the Marchantia polymorpha genome.</title>
        <authorList>
            <person name="Bowman J.L."/>
            <person name="Kohchi T."/>
            <person name="Yamato K.T."/>
            <person name="Jenkins J."/>
            <person name="Shu S."/>
            <person name="Ishizaki K."/>
            <person name="Yamaoka S."/>
            <person name="Nishihama R."/>
            <person name="Nakamura Y."/>
            <person name="Berger F."/>
            <person name="Adam C."/>
            <person name="Aki S.S."/>
            <person name="Althoff F."/>
            <person name="Araki T."/>
            <person name="Arteaga-Vazquez M.A."/>
            <person name="Balasubrmanian S."/>
            <person name="Barry K."/>
            <person name="Bauer D."/>
            <person name="Boehm C.R."/>
            <person name="Briginshaw L."/>
            <person name="Caballero-Perez J."/>
            <person name="Catarino B."/>
            <person name="Chen F."/>
            <person name="Chiyoda S."/>
            <person name="Chovatia M."/>
            <person name="Davies K.M."/>
            <person name="Delmans M."/>
            <person name="Demura T."/>
            <person name="Dierschke T."/>
            <person name="Dolan L."/>
            <person name="Dorantes-Acosta A.E."/>
            <person name="Eklund D.M."/>
            <person name="Florent S.N."/>
            <person name="Flores-Sandoval E."/>
            <person name="Fujiyama A."/>
            <person name="Fukuzawa H."/>
            <person name="Galik B."/>
            <person name="Grimanelli D."/>
            <person name="Grimwood J."/>
            <person name="Grossniklaus U."/>
            <person name="Hamada T."/>
            <person name="Haseloff J."/>
            <person name="Hetherington A.J."/>
            <person name="Higo A."/>
            <person name="Hirakawa Y."/>
            <person name="Hundley H.N."/>
            <person name="Ikeda Y."/>
            <person name="Inoue K."/>
            <person name="Inoue S.I."/>
            <person name="Ishida S."/>
            <person name="Jia Q."/>
            <person name="Kakita M."/>
            <person name="Kanazawa T."/>
            <person name="Kawai Y."/>
            <person name="Kawashima T."/>
            <person name="Kennedy M."/>
            <person name="Kinose K."/>
            <person name="Kinoshita T."/>
            <person name="Kohara Y."/>
            <person name="Koide E."/>
            <person name="Komatsu K."/>
            <person name="Kopischke S."/>
            <person name="Kubo M."/>
            <person name="Kyozuka J."/>
            <person name="Lagercrantz U."/>
            <person name="Lin S.S."/>
            <person name="Lindquist E."/>
            <person name="Lipzen A.M."/>
            <person name="Lu C.W."/>
            <person name="De Luna E."/>
            <person name="Martienssen R.A."/>
            <person name="Minamino N."/>
            <person name="Mizutani M."/>
            <person name="Mizutani M."/>
            <person name="Mochizuki N."/>
            <person name="Monte I."/>
            <person name="Mosher R."/>
            <person name="Nagasaki H."/>
            <person name="Nakagami H."/>
            <person name="Naramoto S."/>
            <person name="Nishitani K."/>
            <person name="Ohtani M."/>
            <person name="Okamoto T."/>
            <person name="Okumura M."/>
            <person name="Phillips J."/>
            <person name="Pollak B."/>
            <person name="Reinders A."/>
            <person name="Rovekamp M."/>
            <person name="Sano R."/>
            <person name="Sawa S."/>
            <person name="Schmid M.W."/>
            <person name="Shirakawa M."/>
            <person name="Solano R."/>
            <person name="Spunde A."/>
            <person name="Suetsugu N."/>
            <person name="Sugano S."/>
            <person name="Sugiyama A."/>
            <person name="Sun R."/>
            <person name="Suzuki Y."/>
            <person name="Takenaka M."/>
            <person name="Takezawa D."/>
            <person name="Tomogane H."/>
            <person name="Tsuzuki M."/>
            <person name="Ueda T."/>
            <person name="Umeda M."/>
            <person name="Ward J.M."/>
            <person name="Watanabe Y."/>
            <person name="Yazaki K."/>
            <person name="Yokoyama R."/>
            <person name="Yoshitake Y."/>
            <person name="Yotsui I."/>
            <person name="Zachgo S."/>
            <person name="Schmutz J."/>
        </authorList>
    </citation>
    <scope>NUCLEOTIDE SEQUENCE [LARGE SCALE GENOMIC DNA]</scope>
    <source>
        <strain evidence="8">Tak-1</strain>
    </source>
</reference>
<evidence type="ECO:0000256" key="2">
    <source>
        <dbReference type="ARBA" id="ARBA00022737"/>
    </source>
</evidence>
<evidence type="ECO:0000256" key="1">
    <source>
        <dbReference type="ARBA" id="ARBA00022723"/>
    </source>
</evidence>
<dbReference type="AlphaFoldDB" id="A0A2R6W2R6"/>
<evidence type="ECO:0000259" key="6">
    <source>
        <dbReference type="SMART" id="SM00249"/>
    </source>
</evidence>
<dbReference type="OrthoDB" id="21264at2759"/>
<dbReference type="OMA" id="WDHIIFP"/>
<name>A0A2R6W2R6_MARPO</name>
<dbReference type="EMBL" id="KZ772842">
    <property type="protein sequence ID" value="PTQ28154.1"/>
    <property type="molecule type" value="Genomic_DNA"/>
</dbReference>
<keyword evidence="1" id="KW-0479">Metal-binding</keyword>
<evidence type="ECO:0000313" key="8">
    <source>
        <dbReference type="Proteomes" id="UP000244005"/>
    </source>
</evidence>
<dbReference type="Pfam" id="PF22908">
    <property type="entry name" value="PHD_NSD"/>
    <property type="match status" value="1"/>
</dbReference>
<dbReference type="GO" id="GO:0006338">
    <property type="term" value="P:chromatin remodeling"/>
    <property type="evidence" value="ECO:0007669"/>
    <property type="project" value="UniProtKB-ARBA"/>
</dbReference>